<reference evidence="1" key="2">
    <citation type="submission" date="2022-06" db="UniProtKB">
        <authorList>
            <consortium name="EnsemblMetazoa"/>
        </authorList>
    </citation>
    <scope>IDENTIFICATION</scope>
    <source>
        <strain evidence="1">PS312</strain>
    </source>
</reference>
<name>A0A2A6C3U9_PRIPA</name>
<accession>A0A2A6C3U9</accession>
<keyword evidence="2" id="KW-1185">Reference proteome</keyword>
<evidence type="ECO:0000313" key="2">
    <source>
        <dbReference type="Proteomes" id="UP000005239"/>
    </source>
</evidence>
<reference evidence="2" key="1">
    <citation type="journal article" date="2008" name="Nat. Genet.">
        <title>The Pristionchus pacificus genome provides a unique perspective on nematode lifestyle and parasitism.</title>
        <authorList>
            <person name="Dieterich C."/>
            <person name="Clifton S.W."/>
            <person name="Schuster L.N."/>
            <person name="Chinwalla A."/>
            <person name="Delehaunty K."/>
            <person name="Dinkelacker I."/>
            <person name="Fulton L."/>
            <person name="Fulton R."/>
            <person name="Godfrey J."/>
            <person name="Minx P."/>
            <person name="Mitreva M."/>
            <person name="Roeseler W."/>
            <person name="Tian H."/>
            <person name="Witte H."/>
            <person name="Yang S.P."/>
            <person name="Wilson R.K."/>
            <person name="Sommer R.J."/>
        </authorList>
    </citation>
    <scope>NUCLEOTIDE SEQUENCE [LARGE SCALE GENOMIC DNA]</scope>
    <source>
        <strain evidence="2">PS312</strain>
    </source>
</reference>
<sequence>MLVFGVYGLLLFSNVGTFAIYAGDHNGKMRILEDPELSWISDEIPSSLVWGNRKTLPVYTCWTIADCWNDCDNRHDEKQL</sequence>
<organism evidence="1 2">
    <name type="scientific">Pristionchus pacificus</name>
    <name type="common">Parasitic nematode worm</name>
    <dbReference type="NCBI Taxonomy" id="54126"/>
    <lineage>
        <taxon>Eukaryota</taxon>
        <taxon>Metazoa</taxon>
        <taxon>Ecdysozoa</taxon>
        <taxon>Nematoda</taxon>
        <taxon>Chromadorea</taxon>
        <taxon>Rhabditida</taxon>
        <taxon>Rhabditina</taxon>
        <taxon>Diplogasteromorpha</taxon>
        <taxon>Diplogasteroidea</taxon>
        <taxon>Neodiplogasteridae</taxon>
        <taxon>Pristionchus</taxon>
    </lineage>
</organism>
<evidence type="ECO:0000313" key="1">
    <source>
        <dbReference type="EnsemblMetazoa" id="PPA40567.1"/>
    </source>
</evidence>
<gene>
    <name evidence="1" type="primary">WBGene00278936</name>
</gene>
<dbReference type="EnsemblMetazoa" id="PPA40567.1">
    <property type="protein sequence ID" value="PPA40567.1"/>
    <property type="gene ID" value="WBGene00278936"/>
</dbReference>
<dbReference type="AlphaFoldDB" id="A0A2A6C3U9"/>
<proteinExistence type="predicted"/>
<dbReference type="Proteomes" id="UP000005239">
    <property type="component" value="Unassembled WGS sequence"/>
</dbReference>
<accession>A0A8R1UWH9</accession>
<protein>
    <submittedName>
        <fullName evidence="1">Uncharacterized protein</fullName>
    </submittedName>
</protein>